<dbReference type="InterPro" id="IPR041657">
    <property type="entry name" value="HTH_17"/>
</dbReference>
<evidence type="ECO:0000259" key="1">
    <source>
        <dbReference type="Pfam" id="PF12728"/>
    </source>
</evidence>
<organism evidence="2 3">
    <name type="scientific">Gemmata obscuriglobus</name>
    <dbReference type="NCBI Taxonomy" id="114"/>
    <lineage>
        <taxon>Bacteria</taxon>
        <taxon>Pseudomonadati</taxon>
        <taxon>Planctomycetota</taxon>
        <taxon>Planctomycetia</taxon>
        <taxon>Gemmatales</taxon>
        <taxon>Gemmataceae</taxon>
        <taxon>Gemmata</taxon>
    </lineage>
</organism>
<dbReference type="GO" id="GO:0003677">
    <property type="term" value="F:DNA binding"/>
    <property type="evidence" value="ECO:0007669"/>
    <property type="project" value="UniProtKB-KW"/>
</dbReference>
<reference evidence="2 3" key="1">
    <citation type="submission" date="2018-01" db="EMBL/GenBank/DDBJ databases">
        <title>G. obscuriglobus.</title>
        <authorList>
            <person name="Franke J."/>
            <person name="Blomberg W."/>
            <person name="Selmecki A."/>
        </authorList>
    </citation>
    <scope>NUCLEOTIDE SEQUENCE [LARGE SCALE GENOMIC DNA]</scope>
    <source>
        <strain evidence="2 3">DSM 5831</strain>
    </source>
</reference>
<keyword evidence="3" id="KW-1185">Reference proteome</keyword>
<protein>
    <submittedName>
        <fullName evidence="2">DNA-binding protein</fullName>
    </submittedName>
</protein>
<dbReference type="Proteomes" id="UP000245802">
    <property type="component" value="Chromosome"/>
</dbReference>
<evidence type="ECO:0000313" key="3">
    <source>
        <dbReference type="Proteomes" id="UP000245802"/>
    </source>
</evidence>
<accession>A0A2Z3HBT3</accession>
<dbReference type="RefSeq" id="WP_081471525.1">
    <property type="nucleotide sequence ID" value="NZ_CP025958.1"/>
</dbReference>
<dbReference type="AlphaFoldDB" id="A0A2Z3HBT3"/>
<sequence>MTSLFLRRSDALCHECLGRFFIPNRVTYMHSVKTAAKELGVSPSLIYRLCNAGKLKHERFGLGRGTIRIAPEAITEYRQRSSVPQIDRTWATRRSQSKHLKL</sequence>
<gene>
    <name evidence="2" type="ORF">C1280_20420</name>
</gene>
<name>A0A2Z3HBT3_9BACT</name>
<dbReference type="OrthoDB" id="291037at2"/>
<proteinExistence type="predicted"/>
<evidence type="ECO:0000313" key="2">
    <source>
        <dbReference type="EMBL" id="AWM39114.1"/>
    </source>
</evidence>
<keyword evidence="2" id="KW-0238">DNA-binding</keyword>
<dbReference type="EMBL" id="CP025958">
    <property type="protein sequence ID" value="AWM39114.1"/>
    <property type="molecule type" value="Genomic_DNA"/>
</dbReference>
<dbReference type="Pfam" id="PF12728">
    <property type="entry name" value="HTH_17"/>
    <property type="match status" value="1"/>
</dbReference>
<dbReference type="KEGG" id="gog:C1280_20420"/>
<feature type="domain" description="Helix-turn-helix" evidence="1">
    <location>
        <begin position="31"/>
        <end position="80"/>
    </location>
</feature>